<dbReference type="AlphaFoldDB" id="A0A1F7FA37"/>
<dbReference type="InterPro" id="IPR026444">
    <property type="entry name" value="Secre_tail"/>
</dbReference>
<accession>A0A1F7FA37</accession>
<dbReference type="InterPro" id="IPR025965">
    <property type="entry name" value="FlgD/Vpr_Ig-like"/>
</dbReference>
<dbReference type="Pfam" id="PF13860">
    <property type="entry name" value="FlgD_ig"/>
    <property type="match status" value="1"/>
</dbReference>
<evidence type="ECO:0000313" key="3">
    <source>
        <dbReference type="Proteomes" id="UP000179243"/>
    </source>
</evidence>
<sequence>MIFYLPKKRISFKHRVFPDTFMVGALSTIPLSAFDEEGDALTWTVLDQPASMSIIDTTLIWAPLKAEEGLDTLTIIVSDGLLSDTLIKPVVIYDENSVAEKMMEMPKALSLSASPNPANPTVNLTVGIPASMKQAATVQIFGINGKVVRSWQLSGAGYHKIAWNGRDNSNTAISSGLYLVRVSGTGKVLQRKVLLLK</sequence>
<proteinExistence type="predicted"/>
<protein>
    <recommendedName>
        <fullName evidence="1">FlgD/Vpr Ig-like domain-containing protein</fullName>
    </recommendedName>
</protein>
<gene>
    <name evidence="2" type="ORF">A2519_09810</name>
</gene>
<name>A0A1F7FA37_UNCRA</name>
<evidence type="ECO:0000313" key="2">
    <source>
        <dbReference type="EMBL" id="OGK03520.1"/>
    </source>
</evidence>
<reference evidence="2 3" key="1">
    <citation type="journal article" date="2016" name="Nat. Commun.">
        <title>Thousands of microbial genomes shed light on interconnected biogeochemical processes in an aquifer system.</title>
        <authorList>
            <person name="Anantharaman K."/>
            <person name="Brown C.T."/>
            <person name="Hug L.A."/>
            <person name="Sharon I."/>
            <person name="Castelle C.J."/>
            <person name="Probst A.J."/>
            <person name="Thomas B.C."/>
            <person name="Singh A."/>
            <person name="Wilkins M.J."/>
            <person name="Karaoz U."/>
            <person name="Brodie E.L."/>
            <person name="Williams K.H."/>
            <person name="Hubbard S.S."/>
            <person name="Banfield J.F."/>
        </authorList>
    </citation>
    <scope>NUCLEOTIDE SEQUENCE [LARGE SCALE GENOMIC DNA]</scope>
</reference>
<feature type="domain" description="FlgD/Vpr Ig-like" evidence="1">
    <location>
        <begin position="125"/>
        <end position="185"/>
    </location>
</feature>
<organism evidence="2 3">
    <name type="scientific">Candidatus Raymondbacteria bacterium RIFOXYD12_FULL_49_13</name>
    <dbReference type="NCBI Taxonomy" id="1817890"/>
    <lineage>
        <taxon>Bacteria</taxon>
        <taxon>Raymondiibacteriota</taxon>
    </lineage>
</organism>
<comment type="caution">
    <text evidence="2">The sequence shown here is derived from an EMBL/GenBank/DDBJ whole genome shotgun (WGS) entry which is preliminary data.</text>
</comment>
<dbReference type="NCBIfam" id="TIGR04183">
    <property type="entry name" value="Por_Secre_tail"/>
    <property type="match status" value="1"/>
</dbReference>
<dbReference type="Proteomes" id="UP000179243">
    <property type="component" value="Unassembled WGS sequence"/>
</dbReference>
<evidence type="ECO:0000259" key="1">
    <source>
        <dbReference type="Pfam" id="PF13860"/>
    </source>
</evidence>
<dbReference type="EMBL" id="MFYX01000088">
    <property type="protein sequence ID" value="OGK03520.1"/>
    <property type="molecule type" value="Genomic_DNA"/>
</dbReference>
<dbReference type="Gene3D" id="2.60.40.4070">
    <property type="match status" value="1"/>
</dbReference>